<organism evidence="2 3">
    <name type="scientific">Stieleria marina</name>
    <dbReference type="NCBI Taxonomy" id="1930275"/>
    <lineage>
        <taxon>Bacteria</taxon>
        <taxon>Pseudomonadati</taxon>
        <taxon>Planctomycetota</taxon>
        <taxon>Planctomycetia</taxon>
        <taxon>Pirellulales</taxon>
        <taxon>Pirellulaceae</taxon>
        <taxon>Stieleria</taxon>
    </lineage>
</organism>
<gene>
    <name evidence="2" type="ORF">K239x_33510</name>
</gene>
<dbReference type="AlphaFoldDB" id="A0A517NW81"/>
<proteinExistence type="predicted"/>
<keyword evidence="1" id="KW-1133">Transmembrane helix</keyword>
<reference evidence="2 3" key="1">
    <citation type="submission" date="2019-02" db="EMBL/GenBank/DDBJ databases">
        <title>Deep-cultivation of Planctomycetes and their phenomic and genomic characterization uncovers novel biology.</title>
        <authorList>
            <person name="Wiegand S."/>
            <person name="Jogler M."/>
            <person name="Boedeker C."/>
            <person name="Pinto D."/>
            <person name="Vollmers J."/>
            <person name="Rivas-Marin E."/>
            <person name="Kohn T."/>
            <person name="Peeters S.H."/>
            <person name="Heuer A."/>
            <person name="Rast P."/>
            <person name="Oberbeckmann S."/>
            <person name="Bunk B."/>
            <person name="Jeske O."/>
            <person name="Meyerdierks A."/>
            <person name="Storesund J.E."/>
            <person name="Kallscheuer N."/>
            <person name="Luecker S."/>
            <person name="Lage O.M."/>
            <person name="Pohl T."/>
            <person name="Merkel B.J."/>
            <person name="Hornburger P."/>
            <person name="Mueller R.-W."/>
            <person name="Bruemmer F."/>
            <person name="Labrenz M."/>
            <person name="Spormann A.M."/>
            <person name="Op den Camp H."/>
            <person name="Overmann J."/>
            <person name="Amann R."/>
            <person name="Jetten M.S.M."/>
            <person name="Mascher T."/>
            <person name="Medema M.H."/>
            <person name="Devos D.P."/>
            <person name="Kaster A.-K."/>
            <person name="Ovreas L."/>
            <person name="Rohde M."/>
            <person name="Galperin M.Y."/>
            <person name="Jogler C."/>
        </authorList>
    </citation>
    <scope>NUCLEOTIDE SEQUENCE [LARGE SCALE GENOMIC DNA]</scope>
    <source>
        <strain evidence="2 3">K23_9</strain>
    </source>
</reference>
<keyword evidence="1" id="KW-0472">Membrane</keyword>
<evidence type="ECO:0000313" key="2">
    <source>
        <dbReference type="EMBL" id="QDT11356.1"/>
    </source>
</evidence>
<sequence>MPWKKIDCDKLTYGGVTRADMTRLLKMQPTFTLDLSQKPVDVIAEVREAINTPQLQGLAESAGNCIDLKVDRSERRFWSPHLSVQISESDSGSHLYCRFSPRPEIWTMFMAIYAVMSTCIFGSLIWAYVQWFMGDRPWALIIAPIGVLIIAALHIASLVGQSLSADQMQNLRQRLDLTLEHVRKNAPGTKQK</sequence>
<feature type="transmembrane region" description="Helical" evidence="1">
    <location>
        <begin position="138"/>
        <end position="159"/>
    </location>
</feature>
<evidence type="ECO:0000313" key="3">
    <source>
        <dbReference type="Proteomes" id="UP000319817"/>
    </source>
</evidence>
<keyword evidence="3" id="KW-1185">Reference proteome</keyword>
<keyword evidence="1" id="KW-0812">Transmembrane</keyword>
<name>A0A517NW81_9BACT</name>
<dbReference type="EMBL" id="CP036526">
    <property type="protein sequence ID" value="QDT11356.1"/>
    <property type="molecule type" value="Genomic_DNA"/>
</dbReference>
<evidence type="ECO:0000256" key="1">
    <source>
        <dbReference type="SAM" id="Phobius"/>
    </source>
</evidence>
<protein>
    <submittedName>
        <fullName evidence="2">Uncharacterized protein</fullName>
    </submittedName>
</protein>
<dbReference type="Proteomes" id="UP000319817">
    <property type="component" value="Chromosome"/>
</dbReference>
<feature type="transmembrane region" description="Helical" evidence="1">
    <location>
        <begin position="105"/>
        <end position="126"/>
    </location>
</feature>
<accession>A0A517NW81</accession>